<dbReference type="Pfam" id="PF01406">
    <property type="entry name" value="tRNA-synt_1e"/>
    <property type="match status" value="1"/>
</dbReference>
<organism evidence="16">
    <name type="scientific">marine sediment metagenome</name>
    <dbReference type="NCBI Taxonomy" id="412755"/>
    <lineage>
        <taxon>unclassified sequences</taxon>
        <taxon>metagenomes</taxon>
        <taxon>ecological metagenomes</taxon>
    </lineage>
</organism>
<gene>
    <name evidence="16" type="ORF">LCGC14_0512600</name>
</gene>
<dbReference type="InterPro" id="IPR015273">
    <property type="entry name" value="Cys-tRNA-synt_Ia_DALR"/>
</dbReference>
<dbReference type="InterPro" id="IPR032678">
    <property type="entry name" value="tRNA-synt_1_cat_dom"/>
</dbReference>
<dbReference type="GO" id="GO:0004817">
    <property type="term" value="F:cysteine-tRNA ligase activity"/>
    <property type="evidence" value="ECO:0007669"/>
    <property type="project" value="UniProtKB-EC"/>
</dbReference>
<keyword evidence="8" id="KW-0479">Metal-binding</keyword>
<sequence>MLKIHNTLSRQKEEFKPLQEGKVSMYVCGMTVYDLCHVGHARVMVVFDVVTRYLRSLNYDVTYVRNITDIDDKIIKRAAENGESIQQLTERFITEMHKDAEALGVLPPDVEPKATESMPAIISMIETLINKGLAYPSQNGDVYYDVSEFDGYGKLSGRQIDELRAGERIAVNDAKTDPLDFVLWKAAKDGEPAWNSPWGNGRPGWHIECSAMSSECLGQQFDIHGGGQDLQFPHHENEVAQSEGAHDCQSVNYWMHNGFVRIDDEKMSKSLGNFFTVREVLALYPAEAIRYFILMSHYRSPLNYAEDQLEQAQSALTRFYTTLRNIEPQADVRWQDDETFGSRFKQAMDDDFNTALALSVVADVRQALNKLRDSEDVKQSSYLAGLLLSFGDVLGLFQQDPEQFFIGDSSANDDSERIDVLVAERDEARASKNWSRADEIRDELVSMGIVLEDAAGKTHWRRS</sequence>
<keyword evidence="7" id="KW-0436">Ligase</keyword>
<dbReference type="NCBIfam" id="TIGR00435">
    <property type="entry name" value="cysS"/>
    <property type="match status" value="1"/>
</dbReference>
<proteinExistence type="inferred from homology"/>
<dbReference type="EMBL" id="LAZR01000627">
    <property type="protein sequence ID" value="KKN62348.1"/>
    <property type="molecule type" value="Genomic_DNA"/>
</dbReference>
<evidence type="ECO:0000256" key="1">
    <source>
        <dbReference type="ARBA" id="ARBA00001947"/>
    </source>
</evidence>
<evidence type="ECO:0000256" key="14">
    <source>
        <dbReference type="ARBA" id="ARBA00031499"/>
    </source>
</evidence>
<comment type="cofactor">
    <cofactor evidence="1">
        <name>Zn(2+)</name>
        <dbReference type="ChEBI" id="CHEBI:29105"/>
    </cofactor>
</comment>
<keyword evidence="13" id="KW-0030">Aminoacyl-tRNA synthetase</keyword>
<dbReference type="InterPro" id="IPR024909">
    <property type="entry name" value="Cys-tRNA/MSH_ligase"/>
</dbReference>
<dbReference type="InterPro" id="IPR015803">
    <property type="entry name" value="Cys-tRNA-ligase"/>
</dbReference>
<comment type="similarity">
    <text evidence="3">Belongs to the class-I aminoacyl-tRNA synthetase family.</text>
</comment>
<dbReference type="SUPFAM" id="SSF52374">
    <property type="entry name" value="Nucleotidylyl transferase"/>
    <property type="match status" value="1"/>
</dbReference>
<evidence type="ECO:0000256" key="7">
    <source>
        <dbReference type="ARBA" id="ARBA00022598"/>
    </source>
</evidence>
<dbReference type="Gene3D" id="3.40.50.620">
    <property type="entry name" value="HUPs"/>
    <property type="match status" value="1"/>
</dbReference>
<evidence type="ECO:0000313" key="16">
    <source>
        <dbReference type="EMBL" id="KKN62348.1"/>
    </source>
</evidence>
<keyword evidence="9" id="KW-0547">Nucleotide-binding</keyword>
<feature type="domain" description="Cysteinyl-tRNA synthetase class Ia DALR" evidence="15">
    <location>
        <begin position="343"/>
        <end position="405"/>
    </location>
</feature>
<keyword evidence="11" id="KW-0067">ATP-binding</keyword>
<evidence type="ECO:0000256" key="8">
    <source>
        <dbReference type="ARBA" id="ARBA00022723"/>
    </source>
</evidence>
<evidence type="ECO:0000256" key="13">
    <source>
        <dbReference type="ARBA" id="ARBA00023146"/>
    </source>
</evidence>
<dbReference type="Pfam" id="PF09190">
    <property type="entry name" value="DALR_2"/>
    <property type="match status" value="1"/>
</dbReference>
<dbReference type="SUPFAM" id="SSF47323">
    <property type="entry name" value="Anticodon-binding domain of a subclass of class I aminoacyl-tRNA synthetases"/>
    <property type="match status" value="1"/>
</dbReference>
<evidence type="ECO:0000259" key="15">
    <source>
        <dbReference type="SMART" id="SM00840"/>
    </source>
</evidence>
<dbReference type="InterPro" id="IPR014729">
    <property type="entry name" value="Rossmann-like_a/b/a_fold"/>
</dbReference>
<dbReference type="SMART" id="SM00840">
    <property type="entry name" value="DALR_2"/>
    <property type="match status" value="1"/>
</dbReference>
<evidence type="ECO:0000256" key="5">
    <source>
        <dbReference type="ARBA" id="ARBA00014738"/>
    </source>
</evidence>
<keyword evidence="10" id="KW-0862">Zinc</keyword>
<dbReference type="PANTHER" id="PTHR10890">
    <property type="entry name" value="CYSTEINYL-TRNA SYNTHETASE"/>
    <property type="match status" value="1"/>
</dbReference>
<comment type="caution">
    <text evidence="16">The sequence shown here is derived from an EMBL/GenBank/DDBJ whole genome shotgun (WGS) entry which is preliminary data.</text>
</comment>
<dbReference type="AlphaFoldDB" id="A0A0F9V965"/>
<evidence type="ECO:0000256" key="4">
    <source>
        <dbReference type="ARBA" id="ARBA00012832"/>
    </source>
</evidence>
<dbReference type="GO" id="GO:0005524">
    <property type="term" value="F:ATP binding"/>
    <property type="evidence" value="ECO:0007669"/>
    <property type="project" value="UniProtKB-KW"/>
</dbReference>
<evidence type="ECO:0000256" key="2">
    <source>
        <dbReference type="ARBA" id="ARBA00004496"/>
    </source>
</evidence>
<dbReference type="FunFam" id="3.40.50.620:FF:000009">
    <property type="entry name" value="Cysteine--tRNA ligase"/>
    <property type="match status" value="1"/>
</dbReference>
<dbReference type="Pfam" id="PF23493">
    <property type="entry name" value="CysS_C"/>
    <property type="match status" value="1"/>
</dbReference>
<dbReference type="CDD" id="cd00672">
    <property type="entry name" value="CysRS_core"/>
    <property type="match status" value="1"/>
</dbReference>
<dbReference type="InterPro" id="IPR009080">
    <property type="entry name" value="tRNAsynth_Ia_anticodon-bd"/>
</dbReference>
<dbReference type="HAMAP" id="MF_00041">
    <property type="entry name" value="Cys_tRNA_synth"/>
    <property type="match status" value="1"/>
</dbReference>
<evidence type="ECO:0000256" key="9">
    <source>
        <dbReference type="ARBA" id="ARBA00022741"/>
    </source>
</evidence>
<reference evidence="16" key="1">
    <citation type="journal article" date="2015" name="Nature">
        <title>Complex archaea that bridge the gap between prokaryotes and eukaryotes.</title>
        <authorList>
            <person name="Spang A."/>
            <person name="Saw J.H."/>
            <person name="Jorgensen S.L."/>
            <person name="Zaremba-Niedzwiedzka K."/>
            <person name="Martijn J."/>
            <person name="Lind A.E."/>
            <person name="van Eijk R."/>
            <person name="Schleper C."/>
            <person name="Guy L."/>
            <person name="Ettema T.J."/>
        </authorList>
    </citation>
    <scope>NUCLEOTIDE SEQUENCE</scope>
</reference>
<comment type="subcellular location">
    <subcellularLocation>
        <location evidence="2">Cytoplasm</location>
    </subcellularLocation>
</comment>
<dbReference type="GO" id="GO:0005829">
    <property type="term" value="C:cytosol"/>
    <property type="evidence" value="ECO:0007669"/>
    <property type="project" value="TreeGrafter"/>
</dbReference>
<dbReference type="InterPro" id="IPR056411">
    <property type="entry name" value="CysS_C"/>
</dbReference>
<dbReference type="Gene3D" id="1.20.120.1910">
    <property type="entry name" value="Cysteine-tRNA ligase, C-terminal anti-codon recognition domain"/>
    <property type="match status" value="1"/>
</dbReference>
<evidence type="ECO:0000256" key="10">
    <source>
        <dbReference type="ARBA" id="ARBA00022833"/>
    </source>
</evidence>
<dbReference type="PANTHER" id="PTHR10890:SF3">
    <property type="entry name" value="CYSTEINE--TRNA LIGASE, CYTOPLASMIC"/>
    <property type="match status" value="1"/>
</dbReference>
<dbReference type="PRINTS" id="PR00983">
    <property type="entry name" value="TRNASYNTHCYS"/>
</dbReference>
<dbReference type="GO" id="GO:0006423">
    <property type="term" value="P:cysteinyl-tRNA aminoacylation"/>
    <property type="evidence" value="ECO:0007669"/>
    <property type="project" value="InterPro"/>
</dbReference>
<dbReference type="EC" id="6.1.1.16" evidence="4"/>
<evidence type="ECO:0000256" key="3">
    <source>
        <dbReference type="ARBA" id="ARBA00005594"/>
    </source>
</evidence>
<evidence type="ECO:0000256" key="6">
    <source>
        <dbReference type="ARBA" id="ARBA00022490"/>
    </source>
</evidence>
<dbReference type="CDD" id="cd07963">
    <property type="entry name" value="Anticodon_Ia_Cys"/>
    <property type="match status" value="1"/>
</dbReference>
<name>A0A0F9V965_9ZZZZ</name>
<evidence type="ECO:0000256" key="11">
    <source>
        <dbReference type="ARBA" id="ARBA00022840"/>
    </source>
</evidence>
<dbReference type="GO" id="GO:0046872">
    <property type="term" value="F:metal ion binding"/>
    <property type="evidence" value="ECO:0007669"/>
    <property type="project" value="UniProtKB-KW"/>
</dbReference>
<accession>A0A0F9V965</accession>
<keyword evidence="12" id="KW-0648">Protein biosynthesis</keyword>
<keyword evidence="6" id="KW-0963">Cytoplasm</keyword>
<evidence type="ECO:0000256" key="12">
    <source>
        <dbReference type="ARBA" id="ARBA00022917"/>
    </source>
</evidence>
<protein>
    <recommendedName>
        <fullName evidence="5">Cysteine--tRNA ligase</fullName>
        <ecNumber evidence="4">6.1.1.16</ecNumber>
    </recommendedName>
    <alternativeName>
        <fullName evidence="14">Cysteinyl-tRNA synthetase</fullName>
    </alternativeName>
</protein>